<keyword evidence="10" id="KW-1185">Reference proteome</keyword>
<protein>
    <submittedName>
        <fullName evidence="11">Neuropeptide SIFamide receptor-like isoform X2</fullName>
    </submittedName>
</protein>
<keyword evidence="6 7" id="KW-0675">Receptor</keyword>
<keyword evidence="2" id="KW-1003">Cell membrane</keyword>
<evidence type="ECO:0000256" key="1">
    <source>
        <dbReference type="ARBA" id="ARBA00004651"/>
    </source>
</evidence>
<dbReference type="RefSeq" id="XP_036369433.1">
    <property type="nucleotide sequence ID" value="XM_036513540.1"/>
</dbReference>
<dbReference type="AlphaFoldDB" id="A0A7E6FP58"/>
<dbReference type="InterPro" id="IPR017452">
    <property type="entry name" value="GPCR_Rhodpsn_7TM"/>
</dbReference>
<keyword evidence="3 7" id="KW-0812">Transmembrane</keyword>
<dbReference type="GO" id="GO:0042277">
    <property type="term" value="F:peptide binding"/>
    <property type="evidence" value="ECO:0007669"/>
    <property type="project" value="TreeGrafter"/>
</dbReference>
<evidence type="ECO:0000256" key="3">
    <source>
        <dbReference type="ARBA" id="ARBA00022692"/>
    </source>
</evidence>
<evidence type="ECO:0000259" key="9">
    <source>
        <dbReference type="PROSITE" id="PS50262"/>
    </source>
</evidence>
<evidence type="ECO:0000256" key="5">
    <source>
        <dbReference type="ARBA" id="ARBA00023136"/>
    </source>
</evidence>
<dbReference type="PANTHER" id="PTHR24241">
    <property type="entry name" value="NEUROPEPTIDE RECEPTOR-RELATED G-PROTEIN COUPLED RECEPTOR"/>
    <property type="match status" value="1"/>
</dbReference>
<feature type="transmembrane region" description="Helical" evidence="8">
    <location>
        <begin position="143"/>
        <end position="173"/>
    </location>
</feature>
<keyword evidence="5 8" id="KW-0472">Membrane</keyword>
<keyword evidence="7" id="KW-0807">Transducer</keyword>
<sequence length="312" mass="35269">MVPGLCTTLILSVHECNRISHFKLTFKEVVQDTNLSYQMKRISPIDMSWPFGAILCKATPYLQGVSVCASVNTLAAIAIDRYLAICYTLQFKISSTVSRVIIVSTWIFALLVMIPWAVFYRQIPHSNVFVCFPDWPDVETGKAFFLAAIFLCCYTIPLLLIILCYILIGLRVWNRDSPGLCDKSQVIMKSKIKVVKMLVVVVLLFGLSWLPIYTIQLCVYFIPNLESTTLLNQVIVPIAQWLGLANSGTNPVIYCFFSNKFQQSLKNMIMCQKKRYSGEQRNATTKYMTVEYASGQVTMSVKKSAARSDDPI</sequence>
<evidence type="ECO:0000313" key="11">
    <source>
        <dbReference type="RefSeq" id="XP_036369433.1"/>
    </source>
</evidence>
<reference evidence="11" key="1">
    <citation type="submission" date="2025-08" db="UniProtKB">
        <authorList>
            <consortium name="RefSeq"/>
        </authorList>
    </citation>
    <scope>IDENTIFICATION</scope>
</reference>
<dbReference type="InterPro" id="IPR000276">
    <property type="entry name" value="GPCR_Rhodpsn"/>
</dbReference>
<organism evidence="10 11">
    <name type="scientific">Octopus sinensis</name>
    <name type="common">East Asian common octopus</name>
    <dbReference type="NCBI Taxonomy" id="2607531"/>
    <lineage>
        <taxon>Eukaryota</taxon>
        <taxon>Metazoa</taxon>
        <taxon>Spiralia</taxon>
        <taxon>Lophotrochozoa</taxon>
        <taxon>Mollusca</taxon>
        <taxon>Cephalopoda</taxon>
        <taxon>Coleoidea</taxon>
        <taxon>Octopodiformes</taxon>
        <taxon>Octopoda</taxon>
        <taxon>Incirrata</taxon>
        <taxon>Octopodidae</taxon>
        <taxon>Octopus</taxon>
    </lineage>
</organism>
<dbReference type="PANTHER" id="PTHR24241:SF76">
    <property type="entry name" value="NEUROPEPTIDE SIFAMIDE RECEPTOR"/>
    <property type="match status" value="1"/>
</dbReference>
<dbReference type="SUPFAM" id="SSF81321">
    <property type="entry name" value="Family A G protein-coupled receptor-like"/>
    <property type="match status" value="1"/>
</dbReference>
<dbReference type="PRINTS" id="PR00237">
    <property type="entry name" value="GPCRRHODOPSN"/>
</dbReference>
<evidence type="ECO:0000256" key="4">
    <source>
        <dbReference type="ARBA" id="ARBA00022989"/>
    </source>
</evidence>
<dbReference type="GO" id="GO:0005886">
    <property type="term" value="C:plasma membrane"/>
    <property type="evidence" value="ECO:0007669"/>
    <property type="project" value="UniProtKB-SubCell"/>
</dbReference>
<comment type="similarity">
    <text evidence="7">Belongs to the G-protein coupled receptor 1 family.</text>
</comment>
<feature type="transmembrane region" description="Helical" evidence="8">
    <location>
        <begin position="234"/>
        <end position="257"/>
    </location>
</feature>
<accession>A0A7E6FP58</accession>
<feature type="transmembrane region" description="Helical" evidence="8">
    <location>
        <begin position="100"/>
        <end position="123"/>
    </location>
</feature>
<evidence type="ECO:0000313" key="10">
    <source>
        <dbReference type="Proteomes" id="UP000515154"/>
    </source>
</evidence>
<dbReference type="GO" id="GO:0032870">
    <property type="term" value="P:cellular response to hormone stimulus"/>
    <property type="evidence" value="ECO:0007669"/>
    <property type="project" value="TreeGrafter"/>
</dbReference>
<evidence type="ECO:0000256" key="7">
    <source>
        <dbReference type="RuleBase" id="RU000688"/>
    </source>
</evidence>
<dbReference type="GO" id="GO:0004930">
    <property type="term" value="F:G protein-coupled receptor activity"/>
    <property type="evidence" value="ECO:0007669"/>
    <property type="project" value="UniProtKB-KW"/>
</dbReference>
<gene>
    <name evidence="11" type="primary">LOC115224729</name>
</gene>
<keyword evidence="4 8" id="KW-1133">Transmembrane helix</keyword>
<dbReference type="PROSITE" id="PS00237">
    <property type="entry name" value="G_PROTEIN_RECEP_F1_1"/>
    <property type="match status" value="1"/>
</dbReference>
<dbReference type="Proteomes" id="UP000515154">
    <property type="component" value="Linkage group LG2"/>
</dbReference>
<feature type="domain" description="G-protein coupled receptors family 1 profile" evidence="9">
    <location>
        <begin position="48"/>
        <end position="254"/>
    </location>
</feature>
<feature type="transmembrane region" description="Helical" evidence="8">
    <location>
        <begin position="194"/>
        <end position="222"/>
    </location>
</feature>
<comment type="subcellular location">
    <subcellularLocation>
        <location evidence="1">Cell membrane</location>
        <topology evidence="1">Multi-pass membrane protein</topology>
    </subcellularLocation>
</comment>
<evidence type="ECO:0000256" key="2">
    <source>
        <dbReference type="ARBA" id="ARBA00022475"/>
    </source>
</evidence>
<dbReference type="PROSITE" id="PS50262">
    <property type="entry name" value="G_PROTEIN_RECEP_F1_2"/>
    <property type="match status" value="1"/>
</dbReference>
<name>A0A7E6FP58_9MOLL</name>
<evidence type="ECO:0000256" key="6">
    <source>
        <dbReference type="ARBA" id="ARBA00023170"/>
    </source>
</evidence>
<evidence type="ECO:0000256" key="8">
    <source>
        <dbReference type="SAM" id="Phobius"/>
    </source>
</evidence>
<keyword evidence="7" id="KW-0297">G-protein coupled receptor</keyword>
<dbReference type="Pfam" id="PF00001">
    <property type="entry name" value="7tm_1"/>
    <property type="match status" value="1"/>
</dbReference>
<proteinExistence type="inferred from homology"/>
<dbReference type="Gene3D" id="1.20.1070.10">
    <property type="entry name" value="Rhodopsin 7-helix transmembrane proteins"/>
    <property type="match status" value="1"/>
</dbReference>